<gene>
    <name evidence="1" type="ORF">EYF80_006548</name>
</gene>
<reference evidence="1 2" key="1">
    <citation type="submission" date="2019-03" db="EMBL/GenBank/DDBJ databases">
        <title>First draft genome of Liparis tanakae, snailfish: a comprehensive survey of snailfish specific genes.</title>
        <authorList>
            <person name="Kim W."/>
            <person name="Song I."/>
            <person name="Jeong J.-H."/>
            <person name="Kim D."/>
            <person name="Kim S."/>
            <person name="Ryu S."/>
            <person name="Song J.Y."/>
            <person name="Lee S.K."/>
        </authorList>
    </citation>
    <scope>NUCLEOTIDE SEQUENCE [LARGE SCALE GENOMIC DNA]</scope>
    <source>
        <tissue evidence="1">Muscle</tissue>
    </source>
</reference>
<dbReference type="AlphaFoldDB" id="A0A4Z2IYZ0"/>
<comment type="caution">
    <text evidence="1">The sequence shown here is derived from an EMBL/GenBank/DDBJ whole genome shotgun (WGS) entry which is preliminary data.</text>
</comment>
<dbReference type="Proteomes" id="UP000314294">
    <property type="component" value="Unassembled WGS sequence"/>
</dbReference>
<dbReference type="EMBL" id="SRLO01000034">
    <property type="protein sequence ID" value="TNN83215.1"/>
    <property type="molecule type" value="Genomic_DNA"/>
</dbReference>
<proteinExistence type="predicted"/>
<evidence type="ECO:0000313" key="1">
    <source>
        <dbReference type="EMBL" id="TNN83215.1"/>
    </source>
</evidence>
<protein>
    <submittedName>
        <fullName evidence="1">Uncharacterized protein</fullName>
    </submittedName>
</protein>
<evidence type="ECO:0000313" key="2">
    <source>
        <dbReference type="Proteomes" id="UP000314294"/>
    </source>
</evidence>
<name>A0A4Z2IYZ0_9TELE</name>
<keyword evidence="2" id="KW-1185">Reference proteome</keyword>
<sequence length="78" mass="9135">MNSKWPWEKTFPLHISDVSRKVSFQTAIFYKNLPYDNGKRKIRQVDPRSEESNKKDKDGWIFSSNASYCRTTGAGRSF</sequence>
<accession>A0A4Z2IYZ0</accession>
<organism evidence="1 2">
    <name type="scientific">Liparis tanakae</name>
    <name type="common">Tanaka's snailfish</name>
    <dbReference type="NCBI Taxonomy" id="230148"/>
    <lineage>
        <taxon>Eukaryota</taxon>
        <taxon>Metazoa</taxon>
        <taxon>Chordata</taxon>
        <taxon>Craniata</taxon>
        <taxon>Vertebrata</taxon>
        <taxon>Euteleostomi</taxon>
        <taxon>Actinopterygii</taxon>
        <taxon>Neopterygii</taxon>
        <taxon>Teleostei</taxon>
        <taxon>Neoteleostei</taxon>
        <taxon>Acanthomorphata</taxon>
        <taxon>Eupercaria</taxon>
        <taxon>Perciformes</taxon>
        <taxon>Cottioidei</taxon>
        <taxon>Cottales</taxon>
        <taxon>Liparidae</taxon>
        <taxon>Liparis</taxon>
    </lineage>
</organism>